<keyword evidence="7" id="KW-1185">Reference proteome</keyword>
<accession>A0A9P6SK12</accession>
<proteinExistence type="predicted"/>
<dbReference type="Gene3D" id="6.10.150.10">
    <property type="match status" value="1"/>
</dbReference>
<dbReference type="SMART" id="SM00707">
    <property type="entry name" value="RPEL"/>
    <property type="match status" value="3"/>
</dbReference>
<comment type="subcellular location">
    <subcellularLocation>
        <location evidence="1">Nucleus</location>
    </subcellularLocation>
</comment>
<feature type="repeat" description="RPEL" evidence="4">
    <location>
        <begin position="72"/>
        <end position="97"/>
    </location>
</feature>
<evidence type="ECO:0000313" key="7">
    <source>
        <dbReference type="Proteomes" id="UP000785200"/>
    </source>
</evidence>
<feature type="compositionally biased region" description="Basic and acidic residues" evidence="5">
    <location>
        <begin position="107"/>
        <end position="141"/>
    </location>
</feature>
<dbReference type="Pfam" id="PF02755">
    <property type="entry name" value="RPEL"/>
    <property type="match status" value="2"/>
</dbReference>
<sequence>MAEEDTRSAVIDETPISPVRPAGHARQNSLEKHLQFRPDPKELKDRHILLDTNAAPALQSAAYELERHLATDSLKKGLEKRPQRGDLVERNILPDSSAAPAIQGQQRELEKSMRVDSLNEKFGNRPKPEDLIREGLLKEDPTSPDETYEEKMEDEYAKREGGA</sequence>
<feature type="compositionally biased region" description="Basic and acidic residues" evidence="5">
    <location>
        <begin position="154"/>
        <end position="163"/>
    </location>
</feature>
<dbReference type="InterPro" id="IPR043451">
    <property type="entry name" value="Myocardin-like"/>
</dbReference>
<evidence type="ECO:0000313" key="6">
    <source>
        <dbReference type="EMBL" id="KAG0645442.1"/>
    </source>
</evidence>
<name>A0A9P6SK12_9HELO</name>
<dbReference type="PROSITE" id="PS51073">
    <property type="entry name" value="RPEL"/>
    <property type="match status" value="3"/>
</dbReference>
<evidence type="ECO:0000256" key="4">
    <source>
        <dbReference type="PROSITE-ProRule" id="PRU00401"/>
    </source>
</evidence>
<dbReference type="PANTHER" id="PTHR22793:SF12">
    <property type="entry name" value="MYOCARDIN-RELATED TRANSCRIPTION FACTOR, ISOFORM H"/>
    <property type="match status" value="1"/>
</dbReference>
<dbReference type="PANTHER" id="PTHR22793">
    <property type="entry name" value="MYOCARDIN-RELATED TRANSCRIPTION FACTOR-RELATED"/>
    <property type="match status" value="1"/>
</dbReference>
<feature type="region of interest" description="Disordered" evidence="5">
    <location>
        <begin position="1"/>
        <end position="29"/>
    </location>
</feature>
<dbReference type="InterPro" id="IPR004018">
    <property type="entry name" value="RPEL_repeat"/>
</dbReference>
<evidence type="ECO:0000256" key="1">
    <source>
        <dbReference type="ARBA" id="ARBA00004123"/>
    </source>
</evidence>
<dbReference type="Proteomes" id="UP000785200">
    <property type="component" value="Unassembled WGS sequence"/>
</dbReference>
<dbReference type="GO" id="GO:0003713">
    <property type="term" value="F:transcription coactivator activity"/>
    <property type="evidence" value="ECO:0007669"/>
    <property type="project" value="TreeGrafter"/>
</dbReference>
<comment type="caution">
    <text evidence="6">The sequence shown here is derived from an EMBL/GenBank/DDBJ whole genome shotgun (WGS) entry which is preliminary data.</text>
</comment>
<feature type="compositionally biased region" description="Basic and acidic residues" evidence="5">
    <location>
        <begin position="74"/>
        <end position="89"/>
    </location>
</feature>
<gene>
    <name evidence="6" type="ORF">D0Z07_8661</name>
</gene>
<evidence type="ECO:0000256" key="2">
    <source>
        <dbReference type="ARBA" id="ARBA00022737"/>
    </source>
</evidence>
<dbReference type="AlphaFoldDB" id="A0A9P6SK12"/>
<feature type="region of interest" description="Disordered" evidence="5">
    <location>
        <begin position="74"/>
        <end position="163"/>
    </location>
</feature>
<dbReference type="Gene3D" id="6.10.140.2040">
    <property type="match status" value="1"/>
</dbReference>
<evidence type="ECO:0000256" key="5">
    <source>
        <dbReference type="SAM" id="MobiDB-lite"/>
    </source>
</evidence>
<feature type="repeat" description="RPEL" evidence="4">
    <location>
        <begin position="28"/>
        <end position="53"/>
    </location>
</feature>
<dbReference type="OrthoDB" id="197676at2759"/>
<keyword evidence="3" id="KW-0539">Nucleus</keyword>
<dbReference type="GO" id="GO:0045944">
    <property type="term" value="P:positive regulation of transcription by RNA polymerase II"/>
    <property type="evidence" value="ECO:0007669"/>
    <property type="project" value="TreeGrafter"/>
</dbReference>
<feature type="compositionally biased region" description="Acidic residues" evidence="5">
    <location>
        <begin position="142"/>
        <end position="153"/>
    </location>
</feature>
<dbReference type="GO" id="GO:0005634">
    <property type="term" value="C:nucleus"/>
    <property type="evidence" value="ECO:0007669"/>
    <property type="project" value="UniProtKB-SubCell"/>
</dbReference>
<protein>
    <recommendedName>
        <fullName evidence="8">RPEL repeat protein</fullName>
    </recommendedName>
</protein>
<reference evidence="6" key="1">
    <citation type="submission" date="2019-07" db="EMBL/GenBank/DDBJ databases">
        <title>Hyphodiscus hymeniophilus genome sequencing and assembly.</title>
        <authorList>
            <person name="Kramer G."/>
            <person name="Nodwell J."/>
        </authorList>
    </citation>
    <scope>NUCLEOTIDE SEQUENCE</scope>
    <source>
        <strain evidence="6">ATCC 34498</strain>
    </source>
</reference>
<evidence type="ECO:0008006" key="8">
    <source>
        <dbReference type="Google" id="ProtNLM"/>
    </source>
</evidence>
<feature type="repeat" description="RPEL" evidence="4">
    <location>
        <begin position="116"/>
        <end position="141"/>
    </location>
</feature>
<keyword evidence="2" id="KW-0677">Repeat</keyword>
<evidence type="ECO:0000256" key="3">
    <source>
        <dbReference type="ARBA" id="ARBA00023242"/>
    </source>
</evidence>
<dbReference type="EMBL" id="VNKQ01000018">
    <property type="protein sequence ID" value="KAG0645442.1"/>
    <property type="molecule type" value="Genomic_DNA"/>
</dbReference>
<organism evidence="6 7">
    <name type="scientific">Hyphodiscus hymeniophilus</name>
    <dbReference type="NCBI Taxonomy" id="353542"/>
    <lineage>
        <taxon>Eukaryota</taxon>
        <taxon>Fungi</taxon>
        <taxon>Dikarya</taxon>
        <taxon>Ascomycota</taxon>
        <taxon>Pezizomycotina</taxon>
        <taxon>Leotiomycetes</taxon>
        <taxon>Helotiales</taxon>
        <taxon>Hyphodiscaceae</taxon>
        <taxon>Hyphodiscus</taxon>
    </lineage>
</organism>